<dbReference type="GO" id="GO:0055085">
    <property type="term" value="P:transmembrane transport"/>
    <property type="evidence" value="ECO:0007669"/>
    <property type="project" value="InterPro"/>
</dbReference>
<name>A0A348AFF5_9FIRM</name>
<feature type="domain" description="TonB C-terminal" evidence="11">
    <location>
        <begin position="148"/>
        <end position="241"/>
    </location>
</feature>
<keyword evidence="5" id="KW-0997">Cell inner membrane</keyword>
<dbReference type="Gene3D" id="3.30.1150.10">
    <property type="match status" value="1"/>
</dbReference>
<dbReference type="EMBL" id="AP018449">
    <property type="protein sequence ID" value="BBB89803.1"/>
    <property type="molecule type" value="Genomic_DNA"/>
</dbReference>
<feature type="compositionally biased region" description="Low complexity" evidence="10">
    <location>
        <begin position="120"/>
        <end position="136"/>
    </location>
</feature>
<dbReference type="PROSITE" id="PS52015">
    <property type="entry name" value="TONB_CTD"/>
    <property type="match status" value="1"/>
</dbReference>
<dbReference type="Pfam" id="PF03544">
    <property type="entry name" value="TonB_C"/>
    <property type="match status" value="1"/>
</dbReference>
<evidence type="ECO:0000256" key="1">
    <source>
        <dbReference type="ARBA" id="ARBA00004383"/>
    </source>
</evidence>
<evidence type="ECO:0000256" key="7">
    <source>
        <dbReference type="ARBA" id="ARBA00022927"/>
    </source>
</evidence>
<dbReference type="AlphaFoldDB" id="A0A348AFF5"/>
<organism evidence="12 13">
    <name type="scientific">Methylomusa anaerophila</name>
    <dbReference type="NCBI Taxonomy" id="1930071"/>
    <lineage>
        <taxon>Bacteria</taxon>
        <taxon>Bacillati</taxon>
        <taxon>Bacillota</taxon>
        <taxon>Negativicutes</taxon>
        <taxon>Selenomonadales</taxon>
        <taxon>Sporomusaceae</taxon>
        <taxon>Methylomusa</taxon>
    </lineage>
</organism>
<evidence type="ECO:0000256" key="3">
    <source>
        <dbReference type="ARBA" id="ARBA00022448"/>
    </source>
</evidence>
<dbReference type="InterPro" id="IPR037682">
    <property type="entry name" value="TonB_C"/>
</dbReference>
<accession>A0A348AFF5</accession>
<dbReference type="SUPFAM" id="SSF74653">
    <property type="entry name" value="TolA/TonB C-terminal domain"/>
    <property type="match status" value="1"/>
</dbReference>
<sequence length="241" mass="24744">MVNMIDGSYCKSAGISLAVHGVLLIYILCIGQTTPAVVQPPRAAIEIVPASVLETGALTAAPAAGADEPAPEAAPDESEPAAAPVEQRRPARQVQADRTVPPVLKSPAGEAFLPPLPHTSGNEAAEPAASPGAEAADQNSKSQGAGAVQSGSASVLHKVSPGYPSAARKEGWEGAVIVRVLIDVDGSAKTVTVRQSSGYDIFDDTAVRAVAKWRFSPATQGGNPVASFYDVKVTFRLTDPE</sequence>
<feature type="compositionally biased region" description="Polar residues" evidence="10">
    <location>
        <begin position="137"/>
        <end position="153"/>
    </location>
</feature>
<evidence type="ECO:0000256" key="2">
    <source>
        <dbReference type="ARBA" id="ARBA00006555"/>
    </source>
</evidence>
<evidence type="ECO:0000259" key="11">
    <source>
        <dbReference type="PROSITE" id="PS52015"/>
    </source>
</evidence>
<evidence type="ECO:0000256" key="10">
    <source>
        <dbReference type="SAM" id="MobiDB-lite"/>
    </source>
</evidence>
<evidence type="ECO:0000256" key="4">
    <source>
        <dbReference type="ARBA" id="ARBA00022475"/>
    </source>
</evidence>
<dbReference type="OrthoDB" id="9792439at2"/>
<evidence type="ECO:0000313" key="13">
    <source>
        <dbReference type="Proteomes" id="UP000276437"/>
    </source>
</evidence>
<dbReference type="PANTHER" id="PTHR33446:SF2">
    <property type="entry name" value="PROTEIN TONB"/>
    <property type="match status" value="1"/>
</dbReference>
<keyword evidence="6" id="KW-0812">Transmembrane</keyword>
<evidence type="ECO:0000256" key="6">
    <source>
        <dbReference type="ARBA" id="ARBA00022692"/>
    </source>
</evidence>
<gene>
    <name evidence="12" type="ORF">MAMMFC1_00437</name>
</gene>
<dbReference type="NCBIfam" id="TIGR01352">
    <property type="entry name" value="tonB_Cterm"/>
    <property type="match status" value="1"/>
</dbReference>
<comment type="subcellular location">
    <subcellularLocation>
        <location evidence="1">Cell inner membrane</location>
        <topology evidence="1">Single-pass membrane protein</topology>
        <orientation evidence="1">Periplasmic side</orientation>
    </subcellularLocation>
</comment>
<keyword evidence="3" id="KW-0813">Transport</keyword>
<proteinExistence type="inferred from homology"/>
<evidence type="ECO:0000256" key="9">
    <source>
        <dbReference type="ARBA" id="ARBA00023136"/>
    </source>
</evidence>
<feature type="region of interest" description="Disordered" evidence="10">
    <location>
        <begin position="62"/>
        <end position="167"/>
    </location>
</feature>
<dbReference type="Proteomes" id="UP000276437">
    <property type="component" value="Chromosome"/>
</dbReference>
<keyword evidence="9" id="KW-0472">Membrane</keyword>
<keyword evidence="8" id="KW-1133">Transmembrane helix</keyword>
<reference evidence="12 13" key="1">
    <citation type="journal article" date="2018" name="Int. J. Syst. Evol. Microbiol.">
        <title>Methylomusa anaerophila gen. nov., sp. nov., an anaerobic methanol-utilizing bacterium isolated from a microbial fuel cell.</title>
        <authorList>
            <person name="Amano N."/>
            <person name="Yamamuro A."/>
            <person name="Miyahara M."/>
            <person name="Kouzuma A."/>
            <person name="Abe T."/>
            <person name="Watanabe K."/>
        </authorList>
    </citation>
    <scope>NUCLEOTIDE SEQUENCE [LARGE SCALE GENOMIC DNA]</scope>
    <source>
        <strain evidence="12 13">MMFC1</strain>
    </source>
</reference>
<keyword evidence="13" id="KW-1185">Reference proteome</keyword>
<evidence type="ECO:0000256" key="5">
    <source>
        <dbReference type="ARBA" id="ARBA00022519"/>
    </source>
</evidence>
<evidence type="ECO:0000313" key="12">
    <source>
        <dbReference type="EMBL" id="BBB89803.1"/>
    </source>
</evidence>
<dbReference type="InterPro" id="IPR006260">
    <property type="entry name" value="TonB/TolA_C"/>
</dbReference>
<feature type="compositionally biased region" description="Low complexity" evidence="10">
    <location>
        <begin position="62"/>
        <end position="73"/>
    </location>
</feature>
<dbReference type="GO" id="GO:0031992">
    <property type="term" value="F:energy transducer activity"/>
    <property type="evidence" value="ECO:0007669"/>
    <property type="project" value="TreeGrafter"/>
</dbReference>
<protein>
    <submittedName>
        <fullName evidence="12">Transport protein TonB</fullName>
    </submittedName>
</protein>
<dbReference type="GO" id="GO:0098797">
    <property type="term" value="C:plasma membrane protein complex"/>
    <property type="evidence" value="ECO:0007669"/>
    <property type="project" value="TreeGrafter"/>
</dbReference>
<dbReference type="KEGG" id="mana:MAMMFC1_00437"/>
<keyword evidence="7" id="KW-0653">Protein transport</keyword>
<dbReference type="InterPro" id="IPR051045">
    <property type="entry name" value="TonB-dependent_transducer"/>
</dbReference>
<dbReference type="PANTHER" id="PTHR33446">
    <property type="entry name" value="PROTEIN TONB-RELATED"/>
    <property type="match status" value="1"/>
</dbReference>
<dbReference type="GO" id="GO:0015031">
    <property type="term" value="P:protein transport"/>
    <property type="evidence" value="ECO:0007669"/>
    <property type="project" value="UniProtKB-KW"/>
</dbReference>
<evidence type="ECO:0000256" key="8">
    <source>
        <dbReference type="ARBA" id="ARBA00022989"/>
    </source>
</evidence>
<comment type="similarity">
    <text evidence="2">Belongs to the TonB family.</text>
</comment>
<keyword evidence="4" id="KW-1003">Cell membrane</keyword>